<evidence type="ECO:0000313" key="1">
    <source>
        <dbReference type="EMBL" id="KAG8536386.1"/>
    </source>
</evidence>
<dbReference type="Proteomes" id="UP000824782">
    <property type="component" value="Unassembled WGS sequence"/>
</dbReference>
<accession>A0AAV6YH87</accession>
<keyword evidence="2" id="KW-1185">Reference proteome</keyword>
<protein>
    <submittedName>
        <fullName evidence="1">Uncharacterized protein</fullName>
    </submittedName>
</protein>
<evidence type="ECO:0000313" key="2">
    <source>
        <dbReference type="Proteomes" id="UP000824782"/>
    </source>
</evidence>
<proteinExistence type="predicted"/>
<organism evidence="1 2">
    <name type="scientific">Engystomops pustulosus</name>
    <name type="common">Tungara frog</name>
    <name type="synonym">Physalaemus pustulosus</name>
    <dbReference type="NCBI Taxonomy" id="76066"/>
    <lineage>
        <taxon>Eukaryota</taxon>
        <taxon>Metazoa</taxon>
        <taxon>Chordata</taxon>
        <taxon>Craniata</taxon>
        <taxon>Vertebrata</taxon>
        <taxon>Euteleostomi</taxon>
        <taxon>Amphibia</taxon>
        <taxon>Batrachia</taxon>
        <taxon>Anura</taxon>
        <taxon>Neobatrachia</taxon>
        <taxon>Hyloidea</taxon>
        <taxon>Leptodactylidae</taxon>
        <taxon>Leiuperinae</taxon>
        <taxon>Engystomops</taxon>
    </lineage>
</organism>
<comment type="caution">
    <text evidence="1">The sequence shown here is derived from an EMBL/GenBank/DDBJ whole genome shotgun (WGS) entry which is preliminary data.</text>
</comment>
<reference evidence="1" key="1">
    <citation type="thesis" date="2020" institute="ProQuest LLC" country="789 East Eisenhower Parkway, Ann Arbor, MI, USA">
        <title>Comparative Genomics and Chromosome Evolution.</title>
        <authorList>
            <person name="Mudd A.B."/>
        </authorList>
    </citation>
    <scope>NUCLEOTIDE SEQUENCE</scope>
    <source>
        <strain evidence="1">237g6f4</strain>
        <tissue evidence="1">Blood</tissue>
    </source>
</reference>
<dbReference type="EMBL" id="WNYA01044529">
    <property type="protein sequence ID" value="KAG8536386.1"/>
    <property type="molecule type" value="Genomic_DNA"/>
</dbReference>
<dbReference type="AlphaFoldDB" id="A0AAV6YH87"/>
<name>A0AAV6YH87_ENGPU</name>
<gene>
    <name evidence="1" type="ORF">GDO81_026476</name>
</gene>
<sequence>MRGQHPGVISSSTRGQVWIRGGNPQGLYPHLHGGKCGYEGATPGGYILIYTGASVDTRGQHLGVISSSTRGQVWIREGNTRGLYPHLHGGKCVDTRGQHPGVISSSTRGQVWIRGGQHPGVISSSTRGQVWI</sequence>